<organism evidence="7">
    <name type="scientific">Picea glauca</name>
    <name type="common">White spruce</name>
    <name type="synonym">Pinus glauca</name>
    <dbReference type="NCBI Taxonomy" id="3330"/>
    <lineage>
        <taxon>Eukaryota</taxon>
        <taxon>Viridiplantae</taxon>
        <taxon>Streptophyta</taxon>
        <taxon>Embryophyta</taxon>
        <taxon>Tracheophyta</taxon>
        <taxon>Spermatophyta</taxon>
        <taxon>Pinopsida</taxon>
        <taxon>Pinidae</taxon>
        <taxon>Conifers I</taxon>
        <taxon>Pinales</taxon>
        <taxon>Pinaceae</taxon>
        <taxon>Picea</taxon>
    </lineage>
</organism>
<reference evidence="7" key="1">
    <citation type="journal article" date="2015" name="Plant J.">
        <title>Improved white spruce (Picea glauca) genome assemblies and annotation of large gene families of conifer terpenoid and phenolic defense metabolism.</title>
        <authorList>
            <person name="Warren R.L."/>
            <person name="Keeling C.I."/>
            <person name="Yuen M.M."/>
            <person name="Raymond A."/>
            <person name="Taylor G.A."/>
            <person name="Vandervalk B.P."/>
            <person name="Mohamadi H."/>
            <person name="Paulino D."/>
            <person name="Chiu R."/>
            <person name="Jackman S.D."/>
            <person name="Robertson G."/>
            <person name="Yang C."/>
            <person name="Hoffmann M."/>
            <person name="Weigel D."/>
            <person name="Nelson D.R."/>
            <person name="Ritland C."/>
            <person name="Isabel N."/>
            <person name="Jaquish B."/>
            <person name="Yanchuk A."/>
            <person name="Bousquet J."/>
            <person name="Jones S.J."/>
            <person name="MacKay J."/>
            <person name="Birol I."/>
            <person name="Bohlmann J."/>
        </authorList>
    </citation>
    <scope>NUCLEOTIDE SEQUENCE</scope>
</reference>
<dbReference type="InterPro" id="IPR026992">
    <property type="entry name" value="DIOX_N"/>
</dbReference>
<dbReference type="GO" id="GO:0046872">
    <property type="term" value="F:metal ion binding"/>
    <property type="evidence" value="ECO:0007669"/>
    <property type="project" value="UniProtKB-KW"/>
</dbReference>
<name>A0A0G7ZNU4_PICGL</name>
<keyword evidence="2 4" id="KW-0479">Metal-binding</keyword>
<dbReference type="GO" id="GO:0045486">
    <property type="term" value="F:flavanone 3-dioxygenase activity"/>
    <property type="evidence" value="ECO:0007669"/>
    <property type="project" value="UniProtKB-EC"/>
</dbReference>
<dbReference type="InterPro" id="IPR044861">
    <property type="entry name" value="IPNS-like_FE2OG_OXY"/>
</dbReference>
<proteinExistence type="inferred from homology"/>
<dbReference type="Gene3D" id="2.60.120.330">
    <property type="entry name" value="B-lactam Antibiotic, Isopenicillin N Synthase, Chain"/>
    <property type="match status" value="1"/>
</dbReference>
<evidence type="ECO:0000256" key="1">
    <source>
        <dbReference type="ARBA" id="ARBA00008056"/>
    </source>
</evidence>
<dbReference type="PRINTS" id="PR00682">
    <property type="entry name" value="IPNSYNTHASE"/>
</dbReference>
<protein>
    <submittedName>
        <fullName evidence="7">Putative flavanone 3-dioxygenase</fullName>
        <ecNumber evidence="7">1.14.11.9</ecNumber>
    </submittedName>
</protein>
<comment type="similarity">
    <text evidence="1 4">Belongs to the iron/ascorbate-dependent oxidoreductase family.</text>
</comment>
<dbReference type="AlphaFoldDB" id="A0A0G7ZNU4"/>
<dbReference type="InterPro" id="IPR005123">
    <property type="entry name" value="Oxoglu/Fe-dep_dioxygenase_dom"/>
</dbReference>
<dbReference type="Pfam" id="PF03171">
    <property type="entry name" value="2OG-FeII_Oxy"/>
    <property type="match status" value="1"/>
</dbReference>
<dbReference type="FunFam" id="2.60.120.330:FF:000012">
    <property type="entry name" value="Gibberellin 20 oxidase 1"/>
    <property type="match status" value="1"/>
</dbReference>
<dbReference type="InterPro" id="IPR050295">
    <property type="entry name" value="Plant_2OG-oxidoreductases"/>
</dbReference>
<keyword evidence="3 4" id="KW-0408">Iron</keyword>
<evidence type="ECO:0000256" key="3">
    <source>
        <dbReference type="ARBA" id="ARBA00023004"/>
    </source>
</evidence>
<dbReference type="PANTHER" id="PTHR47991">
    <property type="entry name" value="OXOGLUTARATE/IRON-DEPENDENT DIOXYGENASE"/>
    <property type="match status" value="1"/>
</dbReference>
<evidence type="ECO:0000259" key="6">
    <source>
        <dbReference type="PROSITE" id="PS51471"/>
    </source>
</evidence>
<keyword evidence="7" id="KW-0223">Dioxygenase</keyword>
<feature type="domain" description="Fe2OG dioxygenase" evidence="6">
    <location>
        <begin position="223"/>
        <end position="324"/>
    </location>
</feature>
<evidence type="ECO:0000313" key="7">
    <source>
        <dbReference type="EMBL" id="JAI17628.1"/>
    </source>
</evidence>
<sequence>MDLENEKSTDLGNGSPNSFVKEKLEWPEPIQRVQGIAESGIKTLPSIYIKPEPERPQAGNIVSFDEEIPVIDMSGLNDERRSKTMEEISDACREWGFFQVINHGIDSQILRTAMNAGREFFNLPLEEKQKHANDPITYEGYGSRIGVQKGAVLDWGDYYFHHFLPPSIRNESKWPSKPKNYRIHMKEYCEDVVDLSLKLLSVFSVNLGLHPDYLKEAFGGKEDIGMCIRINYYPACPEPDLTLGLSSHSDPGGITFLLQDDVNPGLQVRKNDCWVSVKPIPDAFVVNVGDQMQIFTNGMYKSVEHRVVVNESRKRMSIAGFCNPCGDKMVGPIQELINNCNPPLYRSMTFNEYRKFIRTGGTKGKVYVNSIVTCKQMMKGVQCTSVS</sequence>
<feature type="region of interest" description="Disordered" evidence="5">
    <location>
        <begin position="1"/>
        <end position="25"/>
    </location>
</feature>
<dbReference type="Pfam" id="PF14226">
    <property type="entry name" value="DIOX_N"/>
    <property type="match status" value="1"/>
</dbReference>
<accession>A0A0G7ZNU4</accession>
<evidence type="ECO:0000256" key="4">
    <source>
        <dbReference type="RuleBase" id="RU003682"/>
    </source>
</evidence>
<evidence type="ECO:0000256" key="2">
    <source>
        <dbReference type="ARBA" id="ARBA00022723"/>
    </source>
</evidence>
<dbReference type="InterPro" id="IPR027443">
    <property type="entry name" value="IPNS-like_sf"/>
</dbReference>
<dbReference type="EC" id="1.14.11.9" evidence="7"/>
<evidence type="ECO:0000256" key="5">
    <source>
        <dbReference type="SAM" id="MobiDB-lite"/>
    </source>
</evidence>
<dbReference type="SUPFAM" id="SSF51197">
    <property type="entry name" value="Clavaminate synthase-like"/>
    <property type="match status" value="1"/>
</dbReference>
<dbReference type="EMBL" id="GCHX01432907">
    <property type="protein sequence ID" value="JAI17628.1"/>
    <property type="molecule type" value="Transcribed_RNA"/>
</dbReference>
<dbReference type="PROSITE" id="PS51471">
    <property type="entry name" value="FE2OG_OXY"/>
    <property type="match status" value="1"/>
</dbReference>
<keyword evidence="4 7" id="KW-0560">Oxidoreductase</keyword>